<sequence>MADWSRVLPFTPESAELIPEEFGIFVFLTKQLDNRMYKVIYVEQASNLRARYLDYVHGEEPYLLEHAVNYRYVVEPNQEARDAEEKLVLTEGAPTLNLIRSRSGAISLN</sequence>
<evidence type="ECO:0008006" key="3">
    <source>
        <dbReference type="Google" id="ProtNLM"/>
    </source>
</evidence>
<evidence type="ECO:0000313" key="2">
    <source>
        <dbReference type="Proteomes" id="UP001527181"/>
    </source>
</evidence>
<gene>
    <name evidence="1" type="ORF">M5X12_01335</name>
</gene>
<proteinExistence type="predicted"/>
<comment type="caution">
    <text evidence="1">The sequence shown here is derived from an EMBL/GenBank/DDBJ whole genome shotgun (WGS) entry which is preliminary data.</text>
</comment>
<accession>A0ABT4GR87</accession>
<reference evidence="1 2" key="1">
    <citation type="submission" date="2022-05" db="EMBL/GenBank/DDBJ databases">
        <title>Genome Sequencing of Bee-Associated Microbes.</title>
        <authorList>
            <person name="Dunlap C."/>
        </authorList>
    </citation>
    <scope>NUCLEOTIDE SEQUENCE [LARGE SCALE GENOMIC DNA]</scope>
    <source>
        <strain evidence="1 2">NRRL B-04010</strain>
    </source>
</reference>
<evidence type="ECO:0000313" key="1">
    <source>
        <dbReference type="EMBL" id="MCY9759206.1"/>
    </source>
</evidence>
<dbReference type="RefSeq" id="WP_268599209.1">
    <property type="nucleotide sequence ID" value="NZ_JAKOBS010000061.1"/>
</dbReference>
<name>A0ABT4GR87_PAEAL</name>
<protein>
    <recommendedName>
        <fullName evidence="3">GIY-YIG domain-containing protein</fullName>
    </recommendedName>
</protein>
<dbReference type="Proteomes" id="UP001527181">
    <property type="component" value="Unassembled WGS sequence"/>
</dbReference>
<dbReference type="EMBL" id="JAMDNP010000003">
    <property type="protein sequence ID" value="MCY9759206.1"/>
    <property type="molecule type" value="Genomic_DNA"/>
</dbReference>
<keyword evidence="2" id="KW-1185">Reference proteome</keyword>
<organism evidence="1 2">
    <name type="scientific">Paenibacillus alvei</name>
    <name type="common">Bacillus alvei</name>
    <dbReference type="NCBI Taxonomy" id="44250"/>
    <lineage>
        <taxon>Bacteria</taxon>
        <taxon>Bacillati</taxon>
        <taxon>Bacillota</taxon>
        <taxon>Bacilli</taxon>
        <taxon>Bacillales</taxon>
        <taxon>Paenibacillaceae</taxon>
        <taxon>Paenibacillus</taxon>
    </lineage>
</organism>